<dbReference type="EMBL" id="BQNB010021410">
    <property type="protein sequence ID" value="GJU06114.1"/>
    <property type="molecule type" value="Genomic_DNA"/>
</dbReference>
<evidence type="ECO:0000313" key="2">
    <source>
        <dbReference type="EMBL" id="GJU06114.1"/>
    </source>
</evidence>
<sequence length="104" mass="11802">MLLRRMAKIMESVKERKRNYKEHDKLILLSELELRRSGDSYTVEISNGHEVEAKDIIVANTKHKIELNDGKLVGDRCNGTTNETSLEGSSLESWSASLDSRRLG</sequence>
<dbReference type="Proteomes" id="UP001151760">
    <property type="component" value="Unassembled WGS sequence"/>
</dbReference>
<organism evidence="2 3">
    <name type="scientific">Tanacetum coccineum</name>
    <dbReference type="NCBI Taxonomy" id="301880"/>
    <lineage>
        <taxon>Eukaryota</taxon>
        <taxon>Viridiplantae</taxon>
        <taxon>Streptophyta</taxon>
        <taxon>Embryophyta</taxon>
        <taxon>Tracheophyta</taxon>
        <taxon>Spermatophyta</taxon>
        <taxon>Magnoliopsida</taxon>
        <taxon>eudicotyledons</taxon>
        <taxon>Gunneridae</taxon>
        <taxon>Pentapetalae</taxon>
        <taxon>asterids</taxon>
        <taxon>campanulids</taxon>
        <taxon>Asterales</taxon>
        <taxon>Asteraceae</taxon>
        <taxon>Asteroideae</taxon>
        <taxon>Anthemideae</taxon>
        <taxon>Anthemidinae</taxon>
        <taxon>Tanacetum</taxon>
    </lineage>
</organism>
<reference evidence="2" key="2">
    <citation type="submission" date="2022-01" db="EMBL/GenBank/DDBJ databases">
        <authorList>
            <person name="Yamashiro T."/>
            <person name="Shiraishi A."/>
            <person name="Satake H."/>
            <person name="Nakayama K."/>
        </authorList>
    </citation>
    <scope>NUCLEOTIDE SEQUENCE</scope>
</reference>
<reference evidence="2" key="1">
    <citation type="journal article" date="2022" name="Int. J. Mol. Sci.">
        <title>Draft Genome of Tanacetum Coccineum: Genomic Comparison of Closely Related Tanacetum-Family Plants.</title>
        <authorList>
            <person name="Yamashiro T."/>
            <person name="Shiraishi A."/>
            <person name="Nakayama K."/>
            <person name="Satake H."/>
        </authorList>
    </citation>
    <scope>NUCLEOTIDE SEQUENCE</scope>
</reference>
<evidence type="ECO:0000313" key="3">
    <source>
        <dbReference type="Proteomes" id="UP001151760"/>
    </source>
</evidence>
<accession>A0ABQ5J0V8</accession>
<name>A0ABQ5J0V8_9ASTR</name>
<comment type="caution">
    <text evidence="2">The sequence shown here is derived from an EMBL/GenBank/DDBJ whole genome shotgun (WGS) entry which is preliminary data.</text>
</comment>
<proteinExistence type="predicted"/>
<feature type="region of interest" description="Disordered" evidence="1">
    <location>
        <begin position="79"/>
        <end position="104"/>
    </location>
</feature>
<evidence type="ECO:0000256" key="1">
    <source>
        <dbReference type="SAM" id="MobiDB-lite"/>
    </source>
</evidence>
<protein>
    <submittedName>
        <fullName evidence="2">Uncharacterized protein</fullName>
    </submittedName>
</protein>
<gene>
    <name evidence="2" type="ORF">Tco_1122544</name>
</gene>
<keyword evidence="3" id="KW-1185">Reference proteome</keyword>
<feature type="compositionally biased region" description="Low complexity" evidence="1">
    <location>
        <begin position="80"/>
        <end position="98"/>
    </location>
</feature>